<reference evidence="3" key="1">
    <citation type="submission" date="2014-06" db="EMBL/GenBank/DDBJ databases">
        <title>Draft genome sequence of C. testosteroni WDL7.</title>
        <authorList>
            <person name="Wu Y."/>
            <person name="Seshan H."/>
            <person name="Arumugam K."/>
        </authorList>
    </citation>
    <scope>NUCLEOTIDE SEQUENCE [LARGE SCALE GENOMIC DNA]</scope>
    <source>
        <strain evidence="3">WDL7</strain>
    </source>
</reference>
<evidence type="ECO:0000313" key="3">
    <source>
        <dbReference type="Proteomes" id="UP000037442"/>
    </source>
</evidence>
<proteinExistence type="predicted"/>
<gene>
    <name evidence="2" type="ORF">GL58_22915</name>
</gene>
<keyword evidence="1" id="KW-1133">Transmembrane helix</keyword>
<dbReference type="Proteomes" id="UP000037442">
    <property type="component" value="Unassembled WGS sequence"/>
</dbReference>
<sequence length="249" mass="27455">MSGFNSSDAFTPAAAPRSLGDEPLSFAVHSLPDPAQSRTQQALLARSGRWKMLAVLLVCAAPVLASYFTYYVLRPSQQRSYGELIAEQPGLPDVQAQTLDGRSVNLNSLKGQWLLLSTSAGDCGQRCQDHLYLQRQLRETLGREKDRLDWVWLINDQQPVPEKILPAAEQAIAVRVPAAVIGNWLKPEAGHALDEHLYVVDPQGHWMMRFPASMDKATAGKAKRDLERLLRASASWDEAGRATADAAKK</sequence>
<dbReference type="RefSeq" id="WP_053281868.1">
    <property type="nucleotide sequence ID" value="NZ_JNVD01000006.1"/>
</dbReference>
<dbReference type="AlphaFoldDB" id="A0A0L7N7U4"/>
<accession>A0A0L7N7U4</accession>
<keyword evidence="1" id="KW-0472">Membrane</keyword>
<feature type="transmembrane region" description="Helical" evidence="1">
    <location>
        <begin position="52"/>
        <end position="73"/>
    </location>
</feature>
<dbReference type="Gene3D" id="3.40.30.10">
    <property type="entry name" value="Glutaredoxin"/>
    <property type="match status" value="1"/>
</dbReference>
<evidence type="ECO:0000313" key="2">
    <source>
        <dbReference type="EMBL" id="KOC30236.1"/>
    </source>
</evidence>
<protein>
    <recommendedName>
        <fullName evidence="4">Transmembrane protein</fullName>
    </recommendedName>
</protein>
<dbReference type="EMBL" id="JNVD01000006">
    <property type="protein sequence ID" value="KOC30236.1"/>
    <property type="molecule type" value="Genomic_DNA"/>
</dbReference>
<evidence type="ECO:0000256" key="1">
    <source>
        <dbReference type="SAM" id="Phobius"/>
    </source>
</evidence>
<name>A0A0L7N7U4_COMTE</name>
<evidence type="ECO:0008006" key="4">
    <source>
        <dbReference type="Google" id="ProtNLM"/>
    </source>
</evidence>
<comment type="caution">
    <text evidence="2">The sequence shown here is derived from an EMBL/GenBank/DDBJ whole genome shotgun (WGS) entry which is preliminary data.</text>
</comment>
<organism evidence="2 3">
    <name type="scientific">Comamonas testosteroni</name>
    <name type="common">Pseudomonas testosteroni</name>
    <dbReference type="NCBI Taxonomy" id="285"/>
    <lineage>
        <taxon>Bacteria</taxon>
        <taxon>Pseudomonadati</taxon>
        <taxon>Pseudomonadota</taxon>
        <taxon>Betaproteobacteria</taxon>
        <taxon>Burkholderiales</taxon>
        <taxon>Comamonadaceae</taxon>
        <taxon>Comamonas</taxon>
    </lineage>
</organism>
<dbReference type="PATRIC" id="fig|285.49.peg.4749"/>
<dbReference type="SUPFAM" id="SSF52833">
    <property type="entry name" value="Thioredoxin-like"/>
    <property type="match status" value="1"/>
</dbReference>
<dbReference type="InterPro" id="IPR036249">
    <property type="entry name" value="Thioredoxin-like_sf"/>
</dbReference>
<keyword evidence="1" id="KW-0812">Transmembrane</keyword>